<sequence>MSNTAATQGVNRDERTSGRGYPLPHPDNTMQADIERLRTTLVAADADVTAQIAETRRRWVHDFIGLKL</sequence>
<organism evidence="2 3">
    <name type="scientific">Marivita lacus</name>
    <dbReference type="NCBI Taxonomy" id="1323742"/>
    <lineage>
        <taxon>Bacteria</taxon>
        <taxon>Pseudomonadati</taxon>
        <taxon>Pseudomonadota</taxon>
        <taxon>Alphaproteobacteria</taxon>
        <taxon>Rhodobacterales</taxon>
        <taxon>Roseobacteraceae</taxon>
        <taxon>Marivita</taxon>
    </lineage>
</organism>
<accession>A0ABQ1L7E1</accession>
<dbReference type="EMBL" id="BMFC01000016">
    <property type="protein sequence ID" value="GGC19632.1"/>
    <property type="molecule type" value="Genomic_DNA"/>
</dbReference>
<comment type="caution">
    <text evidence="2">The sequence shown here is derived from an EMBL/GenBank/DDBJ whole genome shotgun (WGS) entry which is preliminary data.</text>
</comment>
<dbReference type="Proteomes" id="UP000645462">
    <property type="component" value="Unassembled WGS sequence"/>
</dbReference>
<reference evidence="3" key="1">
    <citation type="journal article" date="2019" name="Int. J. Syst. Evol. Microbiol.">
        <title>The Global Catalogue of Microorganisms (GCM) 10K type strain sequencing project: providing services to taxonomists for standard genome sequencing and annotation.</title>
        <authorList>
            <consortium name="The Broad Institute Genomics Platform"/>
            <consortium name="The Broad Institute Genome Sequencing Center for Infectious Disease"/>
            <person name="Wu L."/>
            <person name="Ma J."/>
        </authorList>
    </citation>
    <scope>NUCLEOTIDE SEQUENCE [LARGE SCALE GENOMIC DNA]</scope>
    <source>
        <strain evidence="3">CGMCC 1.12478</strain>
    </source>
</reference>
<protein>
    <submittedName>
        <fullName evidence="2">Uncharacterized protein</fullName>
    </submittedName>
</protein>
<evidence type="ECO:0000313" key="3">
    <source>
        <dbReference type="Proteomes" id="UP000645462"/>
    </source>
</evidence>
<evidence type="ECO:0000256" key="1">
    <source>
        <dbReference type="SAM" id="MobiDB-lite"/>
    </source>
</evidence>
<feature type="compositionally biased region" description="Polar residues" evidence="1">
    <location>
        <begin position="1"/>
        <end position="10"/>
    </location>
</feature>
<gene>
    <name evidence="2" type="ORF">GCM10011363_40420</name>
</gene>
<evidence type="ECO:0000313" key="2">
    <source>
        <dbReference type="EMBL" id="GGC19632.1"/>
    </source>
</evidence>
<keyword evidence="3" id="KW-1185">Reference proteome</keyword>
<dbReference type="RefSeq" id="WP_188483904.1">
    <property type="nucleotide sequence ID" value="NZ_BMFC01000016.1"/>
</dbReference>
<feature type="region of interest" description="Disordered" evidence="1">
    <location>
        <begin position="1"/>
        <end position="29"/>
    </location>
</feature>
<name>A0ABQ1L7E1_9RHOB</name>
<proteinExistence type="predicted"/>